<dbReference type="GO" id="GO:0070628">
    <property type="term" value="F:proteasome binding"/>
    <property type="evidence" value="ECO:0007669"/>
    <property type="project" value="InterPro"/>
</dbReference>
<keyword evidence="8" id="KW-0539">Nucleus</keyword>
<evidence type="ECO:0000256" key="7">
    <source>
        <dbReference type="ARBA" id="ARBA00023204"/>
    </source>
</evidence>
<dbReference type="OrthoDB" id="17907at2759"/>
<dbReference type="InterPro" id="IPR021843">
    <property type="entry name" value="PSME4_C"/>
</dbReference>
<dbReference type="GO" id="GO:0016607">
    <property type="term" value="C:nuclear speck"/>
    <property type="evidence" value="ECO:0007669"/>
    <property type="project" value="UniProtKB-SubCell"/>
</dbReference>
<dbReference type="InterPro" id="IPR011989">
    <property type="entry name" value="ARM-like"/>
</dbReference>
<dbReference type="PANTHER" id="PTHR32170">
    <property type="entry name" value="PROTEASOME ACTIVATOR COMPLEX SUBUNIT 4"/>
    <property type="match status" value="1"/>
</dbReference>
<dbReference type="Pfam" id="PF23096">
    <property type="entry name" value="HEAT_PSME4"/>
    <property type="match status" value="1"/>
</dbReference>
<dbReference type="GO" id="GO:0005829">
    <property type="term" value="C:cytosol"/>
    <property type="evidence" value="ECO:0007669"/>
    <property type="project" value="TreeGrafter"/>
</dbReference>
<dbReference type="InterPro" id="IPR055455">
    <property type="entry name" value="HEAT_PSME4"/>
</dbReference>
<feature type="domain" description="Proteasome activator Blm10 middle HEAT repeats region" evidence="10">
    <location>
        <begin position="386"/>
        <end position="919"/>
    </location>
</feature>
<evidence type="ECO:0000313" key="12">
    <source>
        <dbReference type="EMBL" id="KAG2187981.1"/>
    </source>
</evidence>
<keyword evidence="5" id="KW-0677">Repeat</keyword>
<dbReference type="PANTHER" id="PTHR32170:SF3">
    <property type="entry name" value="PROTEASOME ACTIVATOR COMPLEX SUBUNIT 4"/>
    <property type="match status" value="1"/>
</dbReference>
<organism evidence="12 13">
    <name type="scientific">Umbelopsis vinacea</name>
    <dbReference type="NCBI Taxonomy" id="44442"/>
    <lineage>
        <taxon>Eukaryota</taxon>
        <taxon>Fungi</taxon>
        <taxon>Fungi incertae sedis</taxon>
        <taxon>Mucoromycota</taxon>
        <taxon>Mucoromycotina</taxon>
        <taxon>Umbelopsidomycetes</taxon>
        <taxon>Umbelopsidales</taxon>
        <taxon>Umbelopsidaceae</taxon>
        <taxon>Umbelopsis</taxon>
    </lineage>
</organism>
<feature type="domain" description="Proteasome activator complex subunit 4 C-terminal" evidence="9">
    <location>
        <begin position="1868"/>
        <end position="1954"/>
    </location>
</feature>
<comment type="similarity">
    <text evidence="3">Belongs to the BLM10 family.</text>
</comment>
<dbReference type="GO" id="GO:0006281">
    <property type="term" value="P:DNA repair"/>
    <property type="evidence" value="ECO:0007669"/>
    <property type="project" value="UniProtKB-KW"/>
</dbReference>
<dbReference type="Proteomes" id="UP000612746">
    <property type="component" value="Unassembled WGS sequence"/>
</dbReference>
<comment type="caution">
    <text evidence="12">The sequence shown here is derived from an EMBL/GenBank/DDBJ whole genome shotgun (WGS) entry which is preliminary data.</text>
</comment>
<evidence type="ECO:0000256" key="8">
    <source>
        <dbReference type="ARBA" id="ARBA00023242"/>
    </source>
</evidence>
<keyword evidence="4" id="KW-0963">Cytoplasm</keyword>
<evidence type="ECO:0000256" key="1">
    <source>
        <dbReference type="ARBA" id="ARBA00004324"/>
    </source>
</evidence>
<accession>A0A8H7QAU2</accession>
<evidence type="ECO:0000256" key="6">
    <source>
        <dbReference type="ARBA" id="ARBA00022763"/>
    </source>
</evidence>
<keyword evidence="6" id="KW-0227">DNA damage</keyword>
<dbReference type="Pfam" id="PF16507">
    <property type="entry name" value="HEAT_PSME4_mid"/>
    <property type="match status" value="1"/>
</dbReference>
<comment type="subcellular location">
    <subcellularLocation>
        <location evidence="2">Cytoplasm</location>
    </subcellularLocation>
    <subcellularLocation>
        <location evidence="1">Nucleus speckle</location>
    </subcellularLocation>
</comment>
<dbReference type="EMBL" id="JAEPRA010000002">
    <property type="protein sequence ID" value="KAG2187981.1"/>
    <property type="molecule type" value="Genomic_DNA"/>
</dbReference>
<evidence type="ECO:0000259" key="9">
    <source>
        <dbReference type="Pfam" id="PF11919"/>
    </source>
</evidence>
<dbReference type="Gene3D" id="1.25.10.10">
    <property type="entry name" value="Leucine-rich Repeat Variant"/>
    <property type="match status" value="1"/>
</dbReference>
<dbReference type="GO" id="GO:0010499">
    <property type="term" value="P:proteasomal ubiquitin-independent protein catabolic process"/>
    <property type="evidence" value="ECO:0007669"/>
    <property type="project" value="TreeGrafter"/>
</dbReference>
<dbReference type="InterPro" id="IPR035309">
    <property type="entry name" value="PSME4"/>
</dbReference>
<feature type="domain" description="Proteasome activator complex subunit 4-like HEAT repeat-like" evidence="11">
    <location>
        <begin position="1373"/>
        <end position="1570"/>
    </location>
</feature>
<evidence type="ECO:0000256" key="3">
    <source>
        <dbReference type="ARBA" id="ARBA00005739"/>
    </source>
</evidence>
<evidence type="ECO:0000259" key="11">
    <source>
        <dbReference type="Pfam" id="PF23096"/>
    </source>
</evidence>
<keyword evidence="7" id="KW-0234">DNA repair</keyword>
<protein>
    <recommendedName>
        <fullName evidence="14">Proteasome activator subunit 4</fullName>
    </recommendedName>
</protein>
<dbReference type="Pfam" id="PF11919">
    <property type="entry name" value="PSME4_C"/>
    <property type="match status" value="1"/>
</dbReference>
<keyword evidence="13" id="KW-1185">Reference proteome</keyword>
<proteinExistence type="inferred from homology"/>
<evidence type="ECO:0000256" key="4">
    <source>
        <dbReference type="ARBA" id="ARBA00022490"/>
    </source>
</evidence>
<evidence type="ECO:0000313" key="13">
    <source>
        <dbReference type="Proteomes" id="UP000612746"/>
    </source>
</evidence>
<name>A0A8H7QAU2_9FUNG</name>
<dbReference type="GO" id="GO:0016504">
    <property type="term" value="F:peptidase activator activity"/>
    <property type="evidence" value="ECO:0007669"/>
    <property type="project" value="InterPro"/>
</dbReference>
<evidence type="ECO:0000256" key="5">
    <source>
        <dbReference type="ARBA" id="ARBA00022737"/>
    </source>
</evidence>
<evidence type="ECO:0000256" key="2">
    <source>
        <dbReference type="ARBA" id="ARBA00004496"/>
    </source>
</evidence>
<dbReference type="InterPro" id="IPR016024">
    <property type="entry name" value="ARM-type_fold"/>
</dbReference>
<dbReference type="SUPFAM" id="SSF48371">
    <property type="entry name" value="ARM repeat"/>
    <property type="match status" value="1"/>
</dbReference>
<reference evidence="12" key="1">
    <citation type="submission" date="2020-12" db="EMBL/GenBank/DDBJ databases">
        <title>Metabolic potential, ecology and presence of endohyphal bacteria is reflected in genomic diversity of Mucoromycotina.</title>
        <authorList>
            <person name="Muszewska A."/>
            <person name="Okrasinska A."/>
            <person name="Steczkiewicz K."/>
            <person name="Drgas O."/>
            <person name="Orlowska M."/>
            <person name="Perlinska-Lenart U."/>
            <person name="Aleksandrzak-Piekarczyk T."/>
            <person name="Szatraj K."/>
            <person name="Zielenkiewicz U."/>
            <person name="Pilsyk S."/>
            <person name="Malc E."/>
            <person name="Mieczkowski P."/>
            <person name="Kruszewska J.S."/>
            <person name="Biernat P."/>
            <person name="Pawlowska J."/>
        </authorList>
    </citation>
    <scope>NUCLEOTIDE SEQUENCE</scope>
    <source>
        <strain evidence="12">WA0000051536</strain>
    </source>
</reference>
<evidence type="ECO:0008006" key="14">
    <source>
        <dbReference type="Google" id="ProtNLM"/>
    </source>
</evidence>
<evidence type="ECO:0000259" key="10">
    <source>
        <dbReference type="Pfam" id="PF16507"/>
    </source>
</evidence>
<gene>
    <name evidence="12" type="ORF">INT44_000731</name>
</gene>
<dbReference type="InterPro" id="IPR032430">
    <property type="entry name" value="Blm10_mid"/>
</dbReference>
<sequence>MSSSGEGALNSTSEPCPASVIQDDEAHTLHYSQALPYASQLDREAELWLSDICTQLVVSVQAHDFAPGCLFWVKSLSSYLDLKHALPRETRANLAKLLYELTIIPGMDSALVEIWANACVRLIKKKKHLGPQDLLLPWRPLYEMIHKTFFPKSRQRTLVSESYPFLFYFVIMHDTKQIASILRLAEYAQRFFPSDASQEILEEFLPKFSAHSVMDALMAQGYLVLFLPTSIPIDSVTHQILDNSSVAPHDYLQTIFTLWSSITNSPTFDAQFVDLLSRISENNVNSTFGDIGLFSKLQVSQVFGAGLRMMDLPVGSRSDGSTVGAGAGGGTTTGFNSQGLKTDVKAGNALFLRRKHDKFKSLARFIIYTIYPGQESDDQISTMSHLKKLIQAIESYYHPSNHGRWSYQITNFARQLSAEFLKRWREAKLTYVYFPSEQEPDCPTLPQFRLTPELRKEFVYTIRAVVFLSLFGKDQYSVSASQSALKSLVWLEPELLFPGLLERIYPSLENLTETHRTASSLSLLSHIALPLLSRQHYPAGGKHLLPLLHLTIPGIDMNDPMKSISSLMFITTALMNVPIFDLTGSSSSGITYESEEINFESMDVDGGNQVFHVDREEDDLLCRSSTGEFEEWLSKFLNRVFTIFENLPQQDNKKMGGHMEAGLTQILLHTCEVIFNQISDELYDFGLRMIVDFAAQQVLPNAVRPMGYLCAVVTSPHPKKALKKFIPLCLDNIRTELEHGASGLATNSSASQQPQSDSTLHWYQSILFQVLTMPGTEILKYKKDIVDILKLMQAECKSRRGFMWAGKLLRFVLMSLLEIYPLECKSVPLDRWNDPEFMANQHLYWGAFTDTANPSIKWHTPSEEEKNFALELIDTFYTPSEQKLRELMTLNATNSKESTNEFCRLLCVVRNCVLGCATLTDEDGFDIGNADDQLQGEEDSSTIHHMKTLHAGYSFIDPNDPRTEVARAFRRSVGNLIHDMCGYFKQSREDDVESIKMIVKIAKSYMTDRGIEKSKFDASRRGYSFAKNICKTPNCNKQYPRYLLVRRVYNHHLLRLKQNAQGRARAALHDAIFADLVDLSLSYYAEIRKMAQSALTYSARCYVGSKPRIVPTLLEALQPSTEYSPDVYANRIKGALYLLNSRTLMLTCLRDWRFVPKFMLYLCKTQHEDKISVQELVRRLFVDYVFNFNSTSFRLIIPDQIQKAMDEVASMGLRSISDYEQQMQKAKAKVAERLQNETKAYSGLVTSLLELLKDPKVHWRFANMAANFLELLLRSDTPPSAELVEFANRCIVSELPAMRKIGISSTSRILLYIKQRTFAQGDDEMLLVKETQNPRKHLVDTPQPLPSGYTQQFLENSWTPIGGDCDLVDNMVTGWYVWPKSYEAYSLEPPNSGDIAIEQACQDGFEEFRKAYTSTDFWSKITVYMSQETSKGQEDAFSGTNARLYKSIFGMFLDEPLDSIKPEIERLCSQADQKNQQRAAAELVAGIVRGSKHWPLEKTTALWEWLGPLLRKTFAAITPDSLTYWEGMVKFCVSQRDPRRLLPLVDVILSAEFDPTSYAAFSEARKLLFVRALLTTLTWRVLPRSSDLLDAYFDNLHHPYKQVREALGGNINEILQIQWIPSVGSVKELLAFNQSDSSNAATIPISIQDPQLEEKLQKVTESLAIWRQEIEPTATAGSTKYANASKTVLCWLHEALSNWRVAGTYPHILRLLPELFHMQDINDDHDLQTMASGVLNLIAQTSYPHSLVPHMVEAFARILTESDSWHIRMKALPILQVFFFKHLFLLKSSEVIRIMDVITDLLMDTQIEVRQLASVTLSGLVRCSQRDAIHVLNKKYTDLVVNTRIPKRIRQSNGEKAPLPEGFQEALLKKHAGVLGLSSLVDAFPYEVPQWMPEVLVQLAGCISEPAAIQSTVRKTFSDFRRTHTDTWHEDMLQFDEDQLSLLTDMLISPSYYA</sequence>